<evidence type="ECO:0000313" key="1">
    <source>
        <dbReference type="EMBL" id="NFX47520.1"/>
    </source>
</evidence>
<proteinExistence type="predicted"/>
<sequence length="93" mass="10257">MTTINPTNYTLLKKQAASLIEDEHHMIAILSNMSALLNDNLDQINWVGFYLLEQNELILGPFQGHPACVHIPIGKGVCGTAVSERRTQIVADV</sequence>
<comment type="caution">
    <text evidence="1">The sequence shown here is derived from an EMBL/GenBank/DDBJ whole genome shotgun (WGS) entry which is preliminary data.</text>
</comment>
<dbReference type="AlphaFoldDB" id="A0A6G4J6N6"/>
<reference evidence="1" key="1">
    <citation type="submission" date="2020-02" db="EMBL/GenBank/DDBJ databases">
        <title>Novel Insights Into The Classification of Staphylococcal Beta-Lactamases In Relation To The Cefazolin Inoculum Effect.</title>
        <authorList>
            <person name="Carvajal L.P."/>
            <person name="Rincon S."/>
            <person name="Echeverri A."/>
            <person name="Porras J."/>
            <person name="Rios R."/>
            <person name="Ordonez K."/>
            <person name="Seas C."/>
            <person name="Gomez-Villegas S."/>
            <person name="Diaz L."/>
            <person name="Arias C.A."/>
            <person name="Reyes J."/>
        </authorList>
    </citation>
    <scope>NUCLEOTIDE SEQUENCE</scope>
    <source>
        <strain evidence="1">UE193</strain>
    </source>
</reference>
<organism evidence="1">
    <name type="scientific">Staphylococcus aureus</name>
    <dbReference type="NCBI Taxonomy" id="1280"/>
    <lineage>
        <taxon>Bacteria</taxon>
        <taxon>Bacillati</taxon>
        <taxon>Bacillota</taxon>
        <taxon>Bacilli</taxon>
        <taxon>Bacillales</taxon>
        <taxon>Staphylococcaceae</taxon>
        <taxon>Staphylococcus</taxon>
    </lineage>
</organism>
<gene>
    <name evidence="1" type="ORF">G0X96_14040</name>
</gene>
<name>A0A6G4J6N6_STAAU</name>
<dbReference type="InterPro" id="IPR029016">
    <property type="entry name" value="GAF-like_dom_sf"/>
</dbReference>
<dbReference type="Gene3D" id="3.30.450.40">
    <property type="match status" value="1"/>
</dbReference>
<dbReference type="SUPFAM" id="SSF55781">
    <property type="entry name" value="GAF domain-like"/>
    <property type="match status" value="1"/>
</dbReference>
<protein>
    <submittedName>
        <fullName evidence="1">GAF domain-containing protein</fullName>
    </submittedName>
</protein>
<feature type="non-terminal residue" evidence="1">
    <location>
        <position position="93"/>
    </location>
</feature>
<dbReference type="EMBL" id="JAAJMC010000056">
    <property type="protein sequence ID" value="NFX47520.1"/>
    <property type="molecule type" value="Genomic_DNA"/>
</dbReference>
<accession>A0A6G4J6N6</accession>